<accession>A0A2I7N4P5</accession>
<dbReference type="GO" id="GO:0046872">
    <property type="term" value="F:metal ion binding"/>
    <property type="evidence" value="ECO:0007669"/>
    <property type="project" value="InterPro"/>
</dbReference>
<dbReference type="Proteomes" id="UP000236655">
    <property type="component" value="Chromosome"/>
</dbReference>
<evidence type="ECO:0000313" key="2">
    <source>
        <dbReference type="EMBL" id="AUR51434.1"/>
    </source>
</evidence>
<dbReference type="GO" id="GO:0003677">
    <property type="term" value="F:DNA binding"/>
    <property type="evidence" value="ECO:0007669"/>
    <property type="project" value="InterPro"/>
</dbReference>
<dbReference type="Pfam" id="PF02583">
    <property type="entry name" value="Trns_repr_metal"/>
    <property type="match status" value="1"/>
</dbReference>
<dbReference type="RefSeq" id="WP_102950733.1">
    <property type="nucleotide sequence ID" value="NZ_CP024847.1"/>
</dbReference>
<dbReference type="Gene3D" id="1.20.58.1000">
    <property type="entry name" value="Metal-sensitive repressor, helix protomer"/>
    <property type="match status" value="1"/>
</dbReference>
<organism evidence="2 3">
    <name type="scientific">Aquella oligotrophica</name>
    <dbReference type="NCBI Taxonomy" id="2067065"/>
    <lineage>
        <taxon>Bacteria</taxon>
        <taxon>Pseudomonadati</taxon>
        <taxon>Pseudomonadota</taxon>
        <taxon>Betaproteobacteria</taxon>
        <taxon>Neisseriales</taxon>
        <taxon>Neisseriaceae</taxon>
        <taxon>Aquella</taxon>
    </lineage>
</organism>
<dbReference type="InterPro" id="IPR038390">
    <property type="entry name" value="Metal_Tscrpt_repr_sf"/>
</dbReference>
<dbReference type="InterPro" id="IPR003735">
    <property type="entry name" value="Metal_Tscrpt_repr"/>
</dbReference>
<dbReference type="PANTHER" id="PTHR33677">
    <property type="entry name" value="TRANSCRIPTIONAL REPRESSOR FRMR-RELATED"/>
    <property type="match status" value="1"/>
</dbReference>
<evidence type="ECO:0000313" key="3">
    <source>
        <dbReference type="Proteomes" id="UP000236655"/>
    </source>
</evidence>
<dbReference type="EMBL" id="CP024847">
    <property type="protein sequence ID" value="AUR51434.1"/>
    <property type="molecule type" value="Genomic_DNA"/>
</dbReference>
<name>A0A2I7N4P5_9NEIS</name>
<dbReference type="OrthoDB" id="9806052at2"/>
<evidence type="ECO:0000256" key="1">
    <source>
        <dbReference type="ARBA" id="ARBA00005260"/>
    </source>
</evidence>
<dbReference type="AlphaFoldDB" id="A0A2I7N4P5"/>
<reference evidence="3" key="1">
    <citation type="submission" date="2017-11" db="EMBL/GenBank/DDBJ databases">
        <authorList>
            <person name="Chan K.G."/>
            <person name="Lee L.S."/>
        </authorList>
    </citation>
    <scope>NUCLEOTIDE SEQUENCE [LARGE SCALE GENOMIC DNA]</scope>
    <source>
        <strain evidence="3">DSM 100970</strain>
    </source>
</reference>
<keyword evidence="3" id="KW-1185">Reference proteome</keyword>
<dbReference type="GO" id="GO:0045892">
    <property type="term" value="P:negative regulation of DNA-templated transcription"/>
    <property type="evidence" value="ECO:0007669"/>
    <property type="project" value="UniProtKB-ARBA"/>
</dbReference>
<dbReference type="CDD" id="cd10148">
    <property type="entry name" value="CsoR-like_DUF156"/>
    <property type="match status" value="1"/>
</dbReference>
<comment type="similarity">
    <text evidence="1">Belongs to the FrmR/RcnR family.</text>
</comment>
<sequence>MNTCCHEHPDHTEQLSRLNRALGQVDGVKKMIVDRRYCIDILTQLKAARSAIQSVEANILEKHMQLCLEDVCSSGDKTAIDNKISELIKIIKSYQ</sequence>
<gene>
    <name evidence="2" type="ORF">CUN60_03735</name>
</gene>
<dbReference type="KEGG" id="nba:CUN60_03735"/>
<proteinExistence type="inferred from homology"/>
<evidence type="ECO:0008006" key="4">
    <source>
        <dbReference type="Google" id="ProtNLM"/>
    </source>
</evidence>
<protein>
    <recommendedName>
        <fullName evidence="4">Copper-sensing transcriptional repressor CsoR</fullName>
    </recommendedName>
</protein>